<dbReference type="OrthoDB" id="8478480at2"/>
<keyword evidence="3" id="KW-1185">Reference proteome</keyword>
<proteinExistence type="predicted"/>
<evidence type="ECO:0000313" key="2">
    <source>
        <dbReference type="EMBL" id="EGD57544.1"/>
    </source>
</evidence>
<evidence type="ECO:0000256" key="1">
    <source>
        <dbReference type="SAM" id="MobiDB-lite"/>
    </source>
</evidence>
<organism evidence="2 3">
    <name type="scientific">Novosphingobium nitrogenifigens DSM 19370</name>
    <dbReference type="NCBI Taxonomy" id="983920"/>
    <lineage>
        <taxon>Bacteria</taxon>
        <taxon>Pseudomonadati</taxon>
        <taxon>Pseudomonadota</taxon>
        <taxon>Alphaproteobacteria</taxon>
        <taxon>Sphingomonadales</taxon>
        <taxon>Sphingomonadaceae</taxon>
        <taxon>Novosphingobium</taxon>
    </lineage>
</organism>
<dbReference type="Proteomes" id="UP000004728">
    <property type="component" value="Unassembled WGS sequence"/>
</dbReference>
<dbReference type="AlphaFoldDB" id="F1ZCW9"/>
<feature type="region of interest" description="Disordered" evidence="1">
    <location>
        <begin position="206"/>
        <end position="232"/>
    </location>
</feature>
<accession>F1ZCW9</accession>
<name>F1ZCW9_9SPHN</name>
<dbReference type="STRING" id="983920.Y88_3856"/>
<dbReference type="EMBL" id="AEWJ01000063">
    <property type="protein sequence ID" value="EGD57544.1"/>
    <property type="molecule type" value="Genomic_DNA"/>
</dbReference>
<sequence>MIKGQIRMDAYERLRATTVSMIIRDTPAQFWFDLRELSKITYADVFADVATDRNVLPDQKIDDLLQRRHFRMEKLLIDLATKYGMSHSMSLIVQNNRRHAYVFKDEVAMTQSYVQAIGSMPQPAKFRERLANAMDLPRLDLGDEPDGAFIMPNVYGVIAHNPVGRRFNADDQKLGEIQLCVPARDFKAWAVELSITEILAAYPEAPKKSAPKRSLRWKKPEDDEGTGTDGKK</sequence>
<dbReference type="HOGENOM" id="CLU_1193877_0_0_5"/>
<reference evidence="2 3" key="1">
    <citation type="journal article" date="2012" name="J. Bacteriol.">
        <title>Draft Genome Sequence of Novosphingobium nitrogenifigens Y88T.</title>
        <authorList>
            <person name="Strabala T.J."/>
            <person name="Macdonald L."/>
            <person name="Liu V."/>
            <person name="Smit A.M."/>
        </authorList>
    </citation>
    <scope>NUCLEOTIDE SEQUENCE [LARGE SCALE GENOMIC DNA]</scope>
    <source>
        <strain evidence="2 3">DSM 19370</strain>
    </source>
</reference>
<comment type="caution">
    <text evidence="2">The sequence shown here is derived from an EMBL/GenBank/DDBJ whole genome shotgun (WGS) entry which is preliminary data.</text>
</comment>
<evidence type="ECO:0000313" key="3">
    <source>
        <dbReference type="Proteomes" id="UP000004728"/>
    </source>
</evidence>
<protein>
    <submittedName>
        <fullName evidence="2">Uncharacterized protein</fullName>
    </submittedName>
</protein>
<dbReference type="InParanoid" id="F1ZCW9"/>
<gene>
    <name evidence="2" type="ORF">Y88_3856</name>
</gene>
<dbReference type="RefSeq" id="WP_008071210.1">
    <property type="nucleotide sequence ID" value="NZ_AQWK01000023.1"/>
</dbReference>